<proteinExistence type="predicted"/>
<dbReference type="EMBL" id="PP845474">
    <property type="protein sequence ID" value="XDG24474.1"/>
    <property type="molecule type" value="Genomic_RNA"/>
</dbReference>
<name>A0AB39AFM7_9NIDO</name>
<protein>
    <submittedName>
        <fullName evidence="1">NS6 protein</fullName>
    </submittedName>
</protein>
<organism evidence="1">
    <name type="scientific">Bird deltacoronavirus HKU19</name>
    <dbReference type="NCBI Taxonomy" id="3237952"/>
    <lineage>
        <taxon>Viruses</taxon>
        <taxon>Riboviria</taxon>
        <taxon>Orthornavirae</taxon>
        <taxon>Pisuviricota</taxon>
        <taxon>Pisoniviricetes</taxon>
        <taxon>Nidovirales</taxon>
        <taxon>Cornidovirineae</taxon>
        <taxon>Coronaviridae</taxon>
        <taxon>Orthocoronavirinae</taxon>
        <taxon>Deltacoronavirus</taxon>
    </lineage>
</organism>
<sequence>MCNCKKHLKHLKDACLFSTWKKHTYFVDDPFTEIKCFALTLTTLVRSDPYISHSLPDTYCINNEYFCLQNGRSFNAEWVITPNIEVGIINNT</sequence>
<accession>A0AB39AFM7</accession>
<reference evidence="1" key="1">
    <citation type="submission" date="2024-05" db="EMBL/GenBank/DDBJ databases">
        <title>Avian Migration-Mediated Cross-Species Transmission and Recombination Shaping the Diversity of Gammacoronaviruses and Deltacoronaviruses.</title>
        <authorList>
            <person name="Han Y."/>
            <person name="Xu P."/>
            <person name="Xu Y."/>
            <person name="Wang Y."/>
            <person name="Hu J."/>
            <person name="Ma M."/>
            <person name="Li Z."/>
            <person name="Bo S."/>
            <person name="Zhao C."/>
            <person name="Ji L."/>
            <person name="Yuan Y."/>
            <person name="Zhao W."/>
            <person name="Wang J."/>
            <person name="Jin Q."/>
            <person name="Wu Z."/>
            <person name="He G."/>
        </authorList>
    </citation>
    <scope>NUCLEOTIDE SEQUENCE</scope>
    <source>
        <strain evidence="1">AvEg-DeltaCoV/SH22-SH253</strain>
    </source>
</reference>
<evidence type="ECO:0000313" key="1">
    <source>
        <dbReference type="EMBL" id="XDG24474.1"/>
    </source>
</evidence>